<dbReference type="EMBL" id="ATDT01000004">
    <property type="protein sequence ID" value="EPF20101.1"/>
    <property type="molecule type" value="Genomic_DNA"/>
</dbReference>
<dbReference type="HOGENOM" id="CLU_201069_0_0_6"/>
<comment type="caution">
    <text evidence="1">The sequence shown here is derived from an EMBL/GenBank/DDBJ whole genome shotgun (WGS) entry which is preliminary data.</text>
</comment>
<reference evidence="1 2" key="1">
    <citation type="submission" date="2013-04" db="EMBL/GenBank/DDBJ databases">
        <authorList>
            <person name="Weinstock G."/>
            <person name="Sodergren E."/>
            <person name="Lobos E.A."/>
            <person name="Fulton L."/>
            <person name="Fulton R."/>
            <person name="Courtney L."/>
            <person name="Fronick C."/>
            <person name="O'Laughlin M."/>
            <person name="Godfrey J."/>
            <person name="Wilson R.M."/>
            <person name="Miner T."/>
            <person name="Farmer C."/>
            <person name="Delehaunty K."/>
            <person name="Cordes M."/>
            <person name="Minx P."/>
            <person name="Tomlinson C."/>
            <person name="Chen J."/>
            <person name="Wollam A."/>
            <person name="Pepin K.H."/>
            <person name="Palsikar V.B."/>
            <person name="Zhang X."/>
            <person name="Suruliraj S."/>
            <person name="Perna N.T."/>
            <person name="Plunkett G."/>
            <person name="Warren W."/>
            <person name="Mitreva M."/>
            <person name="Mardis E.R."/>
            <person name="Wilson R.K."/>
        </authorList>
    </citation>
    <scope>NUCLEOTIDE SEQUENCE [LARGE SCALE GENOMIC DNA]</scope>
    <source>
        <strain evidence="1 2">DSM 4568</strain>
    </source>
</reference>
<dbReference type="RefSeq" id="WP_016535041.1">
    <property type="nucleotide sequence ID" value="NZ_KE161030.1"/>
</dbReference>
<accession>S3J627</accession>
<dbReference type="PATRIC" id="fig|566551.4.peg.646"/>
<protein>
    <recommendedName>
        <fullName evidence="3">Prophage protein</fullName>
    </recommendedName>
</protein>
<dbReference type="AlphaFoldDB" id="S3J627"/>
<gene>
    <name evidence="1" type="ORF">HMPREF0201_00701</name>
</gene>
<evidence type="ECO:0000313" key="1">
    <source>
        <dbReference type="EMBL" id="EPF20101.1"/>
    </source>
</evidence>
<evidence type="ECO:0008006" key="3">
    <source>
        <dbReference type="Google" id="ProtNLM"/>
    </source>
</evidence>
<organism evidence="1 2">
    <name type="scientific">Cedecea davisae DSM 4568</name>
    <dbReference type="NCBI Taxonomy" id="566551"/>
    <lineage>
        <taxon>Bacteria</taxon>
        <taxon>Pseudomonadati</taxon>
        <taxon>Pseudomonadota</taxon>
        <taxon>Gammaproteobacteria</taxon>
        <taxon>Enterobacterales</taxon>
        <taxon>Enterobacteriaceae</taxon>
        <taxon>Cedecea</taxon>
    </lineage>
</organism>
<dbReference type="OrthoDB" id="6497677at2"/>
<dbReference type="Proteomes" id="UP000014585">
    <property type="component" value="Unassembled WGS sequence"/>
</dbReference>
<dbReference type="STRING" id="566551.HMPREF0201_00701"/>
<sequence>MKTMNLCDAVCQIEQAQIVLEMWLESTTKDADPDIPRLIGAVMTLLNGVSESVSKADTELGDYVMREHKAGKR</sequence>
<evidence type="ECO:0000313" key="2">
    <source>
        <dbReference type="Proteomes" id="UP000014585"/>
    </source>
</evidence>
<proteinExistence type="predicted"/>
<name>S3J627_9ENTR</name>